<proteinExistence type="predicted"/>
<dbReference type="Pfam" id="PF02074">
    <property type="entry name" value="Peptidase_M32"/>
    <property type="match status" value="1"/>
</dbReference>
<reference evidence="1" key="1">
    <citation type="submission" date="2020-02" db="EMBL/GenBank/DDBJ databases">
        <authorList>
            <person name="Meier V. D."/>
        </authorList>
    </citation>
    <scope>NUCLEOTIDE SEQUENCE</scope>
    <source>
        <strain evidence="1">AVDCRST_MAG58</strain>
    </source>
</reference>
<protein>
    <submittedName>
        <fullName evidence="1">Thermostable carboxypeptidase 1</fullName>
        <ecNumber evidence="1">3.4.17.19</ecNumber>
    </submittedName>
</protein>
<dbReference type="InterPro" id="IPR001333">
    <property type="entry name" value="Peptidase_M32_Taq"/>
</dbReference>
<name>A0A6J4QMM0_9ACTN</name>
<dbReference type="AlphaFoldDB" id="A0A6J4QMM0"/>
<dbReference type="EC" id="3.4.17.19" evidence="1"/>
<keyword evidence="1" id="KW-0645">Protease</keyword>
<accession>A0A6J4QMM0</accession>
<dbReference type="EMBL" id="CADCVF010000011">
    <property type="protein sequence ID" value="CAA9446397.1"/>
    <property type="molecule type" value="Genomic_DNA"/>
</dbReference>
<dbReference type="Gene3D" id="1.10.1370.30">
    <property type="match status" value="1"/>
</dbReference>
<dbReference type="PROSITE" id="PS52034">
    <property type="entry name" value="PEPTIDASE_M32"/>
    <property type="match status" value="1"/>
</dbReference>
<dbReference type="SUPFAM" id="SSF55486">
    <property type="entry name" value="Metalloproteases ('zincins'), catalytic domain"/>
    <property type="match status" value="1"/>
</dbReference>
<dbReference type="GO" id="GO:0006508">
    <property type="term" value="P:proteolysis"/>
    <property type="evidence" value="ECO:0007669"/>
    <property type="project" value="InterPro"/>
</dbReference>
<dbReference type="PANTHER" id="PTHR34217:SF1">
    <property type="entry name" value="CARBOXYPEPTIDASE 1"/>
    <property type="match status" value="1"/>
</dbReference>
<keyword evidence="1" id="KW-0121">Carboxypeptidase</keyword>
<keyword evidence="1" id="KW-0378">Hydrolase</keyword>
<dbReference type="PANTHER" id="PTHR34217">
    <property type="entry name" value="METAL-DEPENDENT CARBOXYPEPTIDASE"/>
    <property type="match status" value="1"/>
</dbReference>
<dbReference type="GO" id="GO:0004181">
    <property type="term" value="F:metallocarboxypeptidase activity"/>
    <property type="evidence" value="ECO:0007669"/>
    <property type="project" value="InterPro"/>
</dbReference>
<organism evidence="1">
    <name type="scientific">uncultured Rubrobacteraceae bacterium</name>
    <dbReference type="NCBI Taxonomy" id="349277"/>
    <lineage>
        <taxon>Bacteria</taxon>
        <taxon>Bacillati</taxon>
        <taxon>Actinomycetota</taxon>
        <taxon>Rubrobacteria</taxon>
        <taxon>Rubrobacterales</taxon>
        <taxon>Rubrobacteraceae</taxon>
        <taxon>environmental samples</taxon>
    </lineage>
</organism>
<sequence length="105" mass="11730">MVYAVGSEEGWRAMENRLGQLRERLAEVWDLRGAAMVLFWDQATYMPPGGAVSRGRQLGALRGLAHEKFTDPAVGKLLEELRSYEEGLPHDSDEAALIRAYRPTA</sequence>
<gene>
    <name evidence="1" type="ORF">AVDCRST_MAG58-463</name>
</gene>
<evidence type="ECO:0000313" key="1">
    <source>
        <dbReference type="EMBL" id="CAA9446397.1"/>
    </source>
</evidence>